<dbReference type="PROSITE" id="PS50975">
    <property type="entry name" value="ATP_GRASP"/>
    <property type="match status" value="1"/>
</dbReference>
<feature type="region of interest" description="Disordered" evidence="2">
    <location>
        <begin position="415"/>
        <end position="436"/>
    </location>
</feature>
<accession>A0ABP8Y8Q5</accession>
<dbReference type="Proteomes" id="UP001500556">
    <property type="component" value="Unassembled WGS sequence"/>
</dbReference>
<reference evidence="5" key="1">
    <citation type="journal article" date="2019" name="Int. J. Syst. Evol. Microbiol.">
        <title>The Global Catalogue of Microorganisms (GCM) 10K type strain sequencing project: providing services to taxonomists for standard genome sequencing and annotation.</title>
        <authorList>
            <consortium name="The Broad Institute Genomics Platform"/>
            <consortium name="The Broad Institute Genome Sequencing Center for Infectious Disease"/>
            <person name="Wu L."/>
            <person name="Ma J."/>
        </authorList>
    </citation>
    <scope>NUCLEOTIDE SEQUENCE [LARGE SCALE GENOMIC DNA]</scope>
    <source>
        <strain evidence="5">JCM 18961</strain>
    </source>
</reference>
<proteinExistence type="predicted"/>
<dbReference type="RefSeq" id="WP_345503395.1">
    <property type="nucleotide sequence ID" value="NZ_BAABLO010000011.1"/>
</dbReference>
<dbReference type="InterPro" id="IPR011761">
    <property type="entry name" value="ATP-grasp"/>
</dbReference>
<keyword evidence="1" id="KW-0547">Nucleotide-binding</keyword>
<protein>
    <recommendedName>
        <fullName evidence="3">ATP-grasp domain-containing protein</fullName>
    </recommendedName>
</protein>
<evidence type="ECO:0000256" key="1">
    <source>
        <dbReference type="PROSITE-ProRule" id="PRU00409"/>
    </source>
</evidence>
<evidence type="ECO:0000313" key="5">
    <source>
        <dbReference type="Proteomes" id="UP001500556"/>
    </source>
</evidence>
<evidence type="ECO:0000259" key="3">
    <source>
        <dbReference type="PROSITE" id="PS50975"/>
    </source>
</evidence>
<dbReference type="InterPro" id="IPR013815">
    <property type="entry name" value="ATP_grasp_subdomain_1"/>
</dbReference>
<keyword evidence="5" id="KW-1185">Reference proteome</keyword>
<sequence>MAKSQEHLIGLLLGAEGDWPRAFETLAQRMGVVTDPAGTEHRVSTERVTIEPFNLRDKPRHDLVIDRLAHWYYHPREWLKKVALMDDVYLLNSPFTFQSMEKHSAYCALLRLGMNVPETVLVPYKNPIDNVRWAYTSEKYNKAFDLDRIADELGYPMFMKPFDGGAWRGVSMIKDRAALHTAYDDSGEMLMHLQKAVDGFEVFARALTIGPESMVMKFRPDEPMHNRYAVEHGFLSDAVGTEAVTIAQTVNAFFRWEFNSCEMLVKDGVVYPIDYANACPDVAVTSLHYYFPWAMKALLKWSVFCVATGRKARTQVDTGPWFEVADNEGLDYQAKLAAYQRLADDHFETERYREFCDAALPHLDEMVLEWVDSDDFRSLLTDTIRATYPQREWDSFEGHFGGLTRLWVSDETSRLGPGRSAADEAVVGGPAPALTD</sequence>
<dbReference type="SUPFAM" id="SSF56059">
    <property type="entry name" value="Glutathione synthetase ATP-binding domain-like"/>
    <property type="match status" value="1"/>
</dbReference>
<organism evidence="4 5">
    <name type="scientific">Pedococcus ginsenosidimutans</name>
    <dbReference type="NCBI Taxonomy" id="490570"/>
    <lineage>
        <taxon>Bacteria</taxon>
        <taxon>Bacillati</taxon>
        <taxon>Actinomycetota</taxon>
        <taxon>Actinomycetes</taxon>
        <taxon>Micrococcales</taxon>
        <taxon>Intrasporangiaceae</taxon>
        <taxon>Pedococcus</taxon>
    </lineage>
</organism>
<evidence type="ECO:0000256" key="2">
    <source>
        <dbReference type="SAM" id="MobiDB-lite"/>
    </source>
</evidence>
<name>A0ABP8Y8Q5_9MICO</name>
<comment type="caution">
    <text evidence="4">The sequence shown here is derived from an EMBL/GenBank/DDBJ whole genome shotgun (WGS) entry which is preliminary data.</text>
</comment>
<dbReference type="EMBL" id="BAABLO010000011">
    <property type="protein sequence ID" value="GAA4724260.1"/>
    <property type="molecule type" value="Genomic_DNA"/>
</dbReference>
<evidence type="ECO:0000313" key="4">
    <source>
        <dbReference type="EMBL" id="GAA4724260.1"/>
    </source>
</evidence>
<keyword evidence="1" id="KW-0067">ATP-binding</keyword>
<dbReference type="Gene3D" id="3.30.1490.20">
    <property type="entry name" value="ATP-grasp fold, A domain"/>
    <property type="match status" value="1"/>
</dbReference>
<gene>
    <name evidence="4" type="ORF">GCM10025782_22840</name>
</gene>
<feature type="domain" description="ATP-grasp" evidence="3">
    <location>
        <begin position="106"/>
        <end position="175"/>
    </location>
</feature>